<evidence type="ECO:0000313" key="1">
    <source>
        <dbReference type="EMBL" id="CAE7189311.1"/>
    </source>
</evidence>
<name>A0A812IY40_SYMPI</name>
<accession>A0A812IY40</accession>
<dbReference type="InterPro" id="IPR011989">
    <property type="entry name" value="ARM-like"/>
</dbReference>
<dbReference type="AlphaFoldDB" id="A0A812IY40"/>
<gene>
    <name evidence="1" type="primary">CLASP</name>
    <name evidence="1" type="ORF">SPIL2461_LOCUS1410</name>
</gene>
<evidence type="ECO:0000313" key="2">
    <source>
        <dbReference type="Proteomes" id="UP000649617"/>
    </source>
</evidence>
<comment type="caution">
    <text evidence="1">The sequence shown here is derived from an EMBL/GenBank/DDBJ whole genome shotgun (WGS) entry which is preliminary data.</text>
</comment>
<protein>
    <submittedName>
        <fullName evidence="1">CLASP protein</fullName>
    </submittedName>
</protein>
<dbReference type="Proteomes" id="UP000649617">
    <property type="component" value="Unassembled WGS sequence"/>
</dbReference>
<dbReference type="EMBL" id="CAJNIZ010001359">
    <property type="protein sequence ID" value="CAE7189311.1"/>
    <property type="molecule type" value="Genomic_DNA"/>
</dbReference>
<dbReference type="InterPro" id="IPR016024">
    <property type="entry name" value="ARM-type_fold"/>
</dbReference>
<keyword evidence="2" id="KW-1185">Reference proteome</keyword>
<dbReference type="OrthoDB" id="444365at2759"/>
<dbReference type="Gene3D" id="1.25.10.10">
    <property type="entry name" value="Leucine-rich Repeat Variant"/>
    <property type="match status" value="1"/>
</dbReference>
<dbReference type="SUPFAM" id="SSF48371">
    <property type="entry name" value="ARM repeat"/>
    <property type="match status" value="1"/>
</dbReference>
<sequence>MTDDWSREASTLRALAAAAKDEDDETWRSQGGRVLILALNALTASGAVHEVQEASILCIQEMILHHPSCVADYAEVVASKFFEVFARAGPDRKLTTSLARALDQLLASIDALRALEILLPQVSQNFGLLAAALRRLRSEQILEHLDIIVAPIIGAAESDSAEMRKAAIFSLVDLYLIVGE</sequence>
<proteinExistence type="predicted"/>
<feature type="non-terminal residue" evidence="1">
    <location>
        <position position="1"/>
    </location>
</feature>
<reference evidence="1" key="1">
    <citation type="submission" date="2021-02" db="EMBL/GenBank/DDBJ databases">
        <authorList>
            <person name="Dougan E. K."/>
            <person name="Rhodes N."/>
            <person name="Thang M."/>
            <person name="Chan C."/>
        </authorList>
    </citation>
    <scope>NUCLEOTIDE SEQUENCE</scope>
</reference>
<organism evidence="1 2">
    <name type="scientific">Symbiodinium pilosum</name>
    <name type="common">Dinoflagellate</name>
    <dbReference type="NCBI Taxonomy" id="2952"/>
    <lineage>
        <taxon>Eukaryota</taxon>
        <taxon>Sar</taxon>
        <taxon>Alveolata</taxon>
        <taxon>Dinophyceae</taxon>
        <taxon>Suessiales</taxon>
        <taxon>Symbiodiniaceae</taxon>
        <taxon>Symbiodinium</taxon>
    </lineage>
</organism>